<feature type="region of interest" description="Disordered" evidence="5">
    <location>
        <begin position="26"/>
        <end position="125"/>
    </location>
</feature>
<dbReference type="InterPro" id="IPR047867">
    <property type="entry name" value="Ribosomal_uL22_bac/org-type"/>
</dbReference>
<evidence type="ECO:0000256" key="5">
    <source>
        <dbReference type="SAM" id="MobiDB-lite"/>
    </source>
</evidence>
<dbReference type="CDD" id="cd00336">
    <property type="entry name" value="Ribosomal_L22"/>
    <property type="match status" value="1"/>
</dbReference>
<dbReference type="Pfam" id="PF00237">
    <property type="entry name" value="Ribosomal_L22"/>
    <property type="match status" value="2"/>
</dbReference>
<dbReference type="OrthoDB" id="416470at2759"/>
<dbReference type="GO" id="GO:0006412">
    <property type="term" value="P:translation"/>
    <property type="evidence" value="ECO:0007669"/>
    <property type="project" value="InterPro"/>
</dbReference>
<evidence type="ECO:0000256" key="4">
    <source>
        <dbReference type="RuleBase" id="RU004005"/>
    </source>
</evidence>
<dbReference type="FunFam" id="3.90.470.10:FF:000017">
    <property type="entry name" value="54S ribosomal protein L22, mitochondrial"/>
    <property type="match status" value="1"/>
</dbReference>
<dbReference type="InterPro" id="IPR036394">
    <property type="entry name" value="Ribosomal_uL22_sf"/>
</dbReference>
<keyword evidence="2 4" id="KW-0689">Ribosomal protein</keyword>
<evidence type="ECO:0000256" key="1">
    <source>
        <dbReference type="ARBA" id="ARBA00009451"/>
    </source>
</evidence>
<dbReference type="EMBL" id="CP051139">
    <property type="protein sequence ID" value="QIW95784.1"/>
    <property type="molecule type" value="Genomic_DNA"/>
</dbReference>
<protein>
    <recommendedName>
        <fullName evidence="8">Ribosomal protein L22</fullName>
    </recommendedName>
</protein>
<sequence>MSIAAPAQRLSPRWLSYRTTVRTIQSRFASSKKRDDREQDNPVLEEYLRKNPVASKREVQQAMAEQQQYLRKPGDISPTSIFEDAQRSETQSEMEQESRVDGEASAYDTSNRQMILDPDPRSRERWERKKVIQAVRKGGRMTREQMIKRTEREHLAKSEQMKTSVKKLGMLARQIAGKTLEDAVTQMRFSSKKAAITVREHLDRARDEAVVMRGMGLGSMSETEDSESQHKPEVIRLKDGKKHTVTDPKKLYIAQAWVGRGTYGKLPDYRARGRMNIMRTPFTSLSVILKEESTRVREHKDREERRRKKRLTNLWTHLPDRPLQGPRGQYYCW</sequence>
<accession>A0A6H0XMC7</accession>
<keyword evidence="7" id="KW-1185">Reference proteome</keyword>
<name>A0A6H0XMC7_9PEZI</name>
<dbReference type="AlphaFoldDB" id="A0A6H0XMC7"/>
<evidence type="ECO:0008006" key="8">
    <source>
        <dbReference type="Google" id="ProtNLM"/>
    </source>
</evidence>
<proteinExistence type="inferred from homology"/>
<dbReference type="GO" id="GO:0003735">
    <property type="term" value="F:structural constituent of ribosome"/>
    <property type="evidence" value="ECO:0007669"/>
    <property type="project" value="InterPro"/>
</dbReference>
<comment type="similarity">
    <text evidence="1 4">Belongs to the universal ribosomal protein uL22 family.</text>
</comment>
<dbReference type="InterPro" id="IPR001063">
    <property type="entry name" value="Ribosomal_uL22"/>
</dbReference>
<dbReference type="Proteomes" id="UP000503462">
    <property type="component" value="Chromosome 1"/>
</dbReference>
<dbReference type="PANTHER" id="PTHR13501:SF10">
    <property type="entry name" value="LARGE RIBOSOMAL SUBUNIT PROTEIN UL22M"/>
    <property type="match status" value="1"/>
</dbReference>
<dbReference type="SUPFAM" id="SSF54843">
    <property type="entry name" value="Ribosomal protein L22"/>
    <property type="match status" value="1"/>
</dbReference>
<evidence type="ECO:0000313" key="7">
    <source>
        <dbReference type="Proteomes" id="UP000503462"/>
    </source>
</evidence>
<reference evidence="6 7" key="1">
    <citation type="journal article" date="2016" name="Sci. Rep.">
        <title>Peltaster fructicola genome reveals evolution from an invasive phytopathogen to an ectophytic parasite.</title>
        <authorList>
            <person name="Xu C."/>
            <person name="Chen H."/>
            <person name="Gleason M.L."/>
            <person name="Xu J.R."/>
            <person name="Liu H."/>
            <person name="Zhang R."/>
            <person name="Sun G."/>
        </authorList>
    </citation>
    <scope>NUCLEOTIDE SEQUENCE [LARGE SCALE GENOMIC DNA]</scope>
    <source>
        <strain evidence="6 7">LNHT1506</strain>
    </source>
</reference>
<evidence type="ECO:0000256" key="2">
    <source>
        <dbReference type="ARBA" id="ARBA00022980"/>
    </source>
</evidence>
<dbReference type="Gene3D" id="3.90.470.10">
    <property type="entry name" value="Ribosomal protein L22/L17"/>
    <property type="match status" value="1"/>
</dbReference>
<evidence type="ECO:0000313" key="6">
    <source>
        <dbReference type="EMBL" id="QIW95784.1"/>
    </source>
</evidence>
<dbReference type="PANTHER" id="PTHR13501">
    <property type="entry name" value="CHLOROPLAST 50S RIBOSOMAL PROTEIN L22-RELATED"/>
    <property type="match status" value="1"/>
</dbReference>
<keyword evidence="3 4" id="KW-0687">Ribonucleoprotein</keyword>
<evidence type="ECO:0000256" key="3">
    <source>
        <dbReference type="ARBA" id="ARBA00023274"/>
    </source>
</evidence>
<gene>
    <name evidence="6" type="ORF">AMS68_001302</name>
</gene>
<organism evidence="6 7">
    <name type="scientific">Peltaster fructicola</name>
    <dbReference type="NCBI Taxonomy" id="286661"/>
    <lineage>
        <taxon>Eukaryota</taxon>
        <taxon>Fungi</taxon>
        <taxon>Dikarya</taxon>
        <taxon>Ascomycota</taxon>
        <taxon>Pezizomycotina</taxon>
        <taxon>Dothideomycetes</taxon>
        <taxon>Dothideomycetes incertae sedis</taxon>
        <taxon>Peltaster</taxon>
    </lineage>
</organism>
<dbReference type="GO" id="GO:0015934">
    <property type="term" value="C:large ribosomal subunit"/>
    <property type="evidence" value="ECO:0007669"/>
    <property type="project" value="InterPro"/>
</dbReference>